<name>A0ABW1QRH6_9ACTN</name>
<evidence type="ECO:0000313" key="10">
    <source>
        <dbReference type="Proteomes" id="UP001596098"/>
    </source>
</evidence>
<protein>
    <submittedName>
        <fullName evidence="9">GntP family permease</fullName>
    </submittedName>
</protein>
<dbReference type="PANTHER" id="PTHR30354:SF22">
    <property type="entry name" value="HIGH-AFFINITY GLUCONATE TRANSPORTER"/>
    <property type="match status" value="1"/>
</dbReference>
<dbReference type="PIRSF" id="PIRSF002746">
    <property type="entry name" value="Gluconate_transporter"/>
    <property type="match status" value="1"/>
</dbReference>
<evidence type="ECO:0000256" key="3">
    <source>
        <dbReference type="ARBA" id="ARBA00022475"/>
    </source>
</evidence>
<comment type="similarity">
    <text evidence="7">Belongs to the GntP permease family.</text>
</comment>
<feature type="transmembrane region" description="Helical" evidence="8">
    <location>
        <begin position="184"/>
        <end position="207"/>
    </location>
</feature>
<reference evidence="10" key="1">
    <citation type="journal article" date="2019" name="Int. J. Syst. Evol. Microbiol.">
        <title>The Global Catalogue of Microorganisms (GCM) 10K type strain sequencing project: providing services to taxonomists for standard genome sequencing and annotation.</title>
        <authorList>
            <consortium name="The Broad Institute Genomics Platform"/>
            <consortium name="The Broad Institute Genome Sequencing Center for Infectious Disease"/>
            <person name="Wu L."/>
            <person name="Ma J."/>
        </authorList>
    </citation>
    <scope>NUCLEOTIDE SEQUENCE [LARGE SCALE GENOMIC DNA]</scope>
    <source>
        <strain evidence="10">DFY28</strain>
    </source>
</reference>
<feature type="transmembrane region" description="Helical" evidence="8">
    <location>
        <begin position="12"/>
        <end position="29"/>
    </location>
</feature>
<keyword evidence="6 8" id="KW-0472">Membrane</keyword>
<evidence type="ECO:0000256" key="1">
    <source>
        <dbReference type="ARBA" id="ARBA00004651"/>
    </source>
</evidence>
<keyword evidence="3" id="KW-1003">Cell membrane</keyword>
<comment type="caution">
    <text evidence="9">The sequence shown here is derived from an EMBL/GenBank/DDBJ whole genome shotgun (WGS) entry which is preliminary data.</text>
</comment>
<keyword evidence="5 8" id="KW-1133">Transmembrane helix</keyword>
<feature type="transmembrane region" description="Helical" evidence="8">
    <location>
        <begin position="64"/>
        <end position="86"/>
    </location>
</feature>
<keyword evidence="4 8" id="KW-0812">Transmembrane</keyword>
<sequence length="471" mass="47746">MEPLTDASNTQLLIAALLGIATVVVLIVWAKFHPFLALVLGAAVMGGSAGVAPGDIVTSFTSGFGGTVGSVGLLIALGAMVGKILADSGGSNAIVDTIINKVGRKGLPWAMALVAAILGLPLFFEVGVVLLVPVVILVAKTTNLPVMRVGIPALAGLSVLHGLVPPHPGPLVAIGNLDADLGMTLLLGLAVAIPTLIICGPLLAVLIERWVPTQVNEVALARLGATGGSTTDTKGEASFSAPVAAGVVRRPSFGAAVFCILLPVIMMLVRAIAEITIDDKESTLLKTLVFIGEPAVALLAAVLVSMFFLGFRTGMNRTQVESSLGSALPGIASILLIVAAGGGFKQMLVNAGVGNVIGDWAEGAGISTILLGWLVAVGVRLATGSATVATITASGIVAGVATDLDSPELALLVLAIGCGSVFFSHVNDAGFWLVKEYFGLTIGQTLKSWSLMETAISVVGLVIILLLNLVV</sequence>
<dbReference type="Proteomes" id="UP001596098">
    <property type="component" value="Unassembled WGS sequence"/>
</dbReference>
<evidence type="ECO:0000256" key="2">
    <source>
        <dbReference type="ARBA" id="ARBA00022448"/>
    </source>
</evidence>
<dbReference type="NCBIfam" id="TIGR00791">
    <property type="entry name" value="gntP"/>
    <property type="match status" value="1"/>
</dbReference>
<feature type="transmembrane region" description="Helical" evidence="8">
    <location>
        <begin position="146"/>
        <end position="164"/>
    </location>
</feature>
<feature type="transmembrane region" description="Helical" evidence="8">
    <location>
        <begin position="253"/>
        <end position="273"/>
    </location>
</feature>
<evidence type="ECO:0000256" key="5">
    <source>
        <dbReference type="ARBA" id="ARBA00022989"/>
    </source>
</evidence>
<feature type="transmembrane region" description="Helical" evidence="8">
    <location>
        <begin position="288"/>
        <end position="311"/>
    </location>
</feature>
<gene>
    <name evidence="9" type="ORF">ACFPWU_00155</name>
</gene>
<dbReference type="EMBL" id="JBHSQI010000001">
    <property type="protein sequence ID" value="MFC6152081.1"/>
    <property type="molecule type" value="Genomic_DNA"/>
</dbReference>
<keyword evidence="2" id="KW-0813">Transport</keyword>
<keyword evidence="10" id="KW-1185">Reference proteome</keyword>
<feature type="transmembrane region" description="Helical" evidence="8">
    <location>
        <begin position="106"/>
        <end position="139"/>
    </location>
</feature>
<feature type="transmembrane region" description="Helical" evidence="8">
    <location>
        <begin position="35"/>
        <end position="52"/>
    </location>
</feature>
<evidence type="ECO:0000313" key="9">
    <source>
        <dbReference type="EMBL" id="MFC6152081.1"/>
    </source>
</evidence>
<evidence type="ECO:0000256" key="6">
    <source>
        <dbReference type="ARBA" id="ARBA00023136"/>
    </source>
</evidence>
<evidence type="ECO:0000256" key="7">
    <source>
        <dbReference type="ARBA" id="ARBA00049663"/>
    </source>
</evidence>
<dbReference type="InterPro" id="IPR003474">
    <property type="entry name" value="Glcn_transporter"/>
</dbReference>
<feature type="transmembrane region" description="Helical" evidence="8">
    <location>
        <begin position="323"/>
        <end position="344"/>
    </location>
</feature>
<feature type="transmembrane region" description="Helical" evidence="8">
    <location>
        <begin position="364"/>
        <end position="397"/>
    </location>
</feature>
<dbReference type="Pfam" id="PF02447">
    <property type="entry name" value="GntP_permease"/>
    <property type="match status" value="1"/>
</dbReference>
<evidence type="ECO:0000256" key="8">
    <source>
        <dbReference type="SAM" id="Phobius"/>
    </source>
</evidence>
<dbReference type="PANTHER" id="PTHR30354">
    <property type="entry name" value="GNT FAMILY GLUCONATE TRANSPORTER"/>
    <property type="match status" value="1"/>
</dbReference>
<organism evidence="9 10">
    <name type="scientific">Nocardioides yefusunii</name>
    <dbReference type="NCBI Taxonomy" id="2500546"/>
    <lineage>
        <taxon>Bacteria</taxon>
        <taxon>Bacillati</taxon>
        <taxon>Actinomycetota</taxon>
        <taxon>Actinomycetes</taxon>
        <taxon>Propionibacteriales</taxon>
        <taxon>Nocardioidaceae</taxon>
        <taxon>Nocardioides</taxon>
    </lineage>
</organism>
<feature type="transmembrane region" description="Helical" evidence="8">
    <location>
        <begin position="446"/>
        <end position="470"/>
    </location>
</feature>
<feature type="transmembrane region" description="Helical" evidence="8">
    <location>
        <begin position="409"/>
        <end position="426"/>
    </location>
</feature>
<accession>A0ABW1QRH6</accession>
<proteinExistence type="inferred from homology"/>
<dbReference type="RefSeq" id="WP_128220093.1">
    <property type="nucleotide sequence ID" value="NZ_CP034929.1"/>
</dbReference>
<comment type="subcellular location">
    <subcellularLocation>
        <location evidence="1">Cell membrane</location>
        <topology evidence="1">Multi-pass membrane protein</topology>
    </subcellularLocation>
</comment>
<evidence type="ECO:0000256" key="4">
    <source>
        <dbReference type="ARBA" id="ARBA00022692"/>
    </source>
</evidence>